<protein>
    <submittedName>
        <fullName evidence="1">Uncharacterized protein</fullName>
    </submittedName>
</protein>
<comment type="caution">
    <text evidence="1">The sequence shown here is derived from an EMBL/GenBank/DDBJ whole genome shotgun (WGS) entry which is preliminary data.</text>
</comment>
<dbReference type="GeneID" id="78382683"/>
<dbReference type="Proteomes" id="UP000028640">
    <property type="component" value="Unassembled WGS sequence"/>
</dbReference>
<evidence type="ECO:0000313" key="2">
    <source>
        <dbReference type="Proteomes" id="UP000028640"/>
    </source>
</evidence>
<organism evidence="1 2">
    <name type="scientific">Ewingella americana (strain ATCC 33852 / DSM 4580 / CCUG 14506 / JCM 5911 / LMG 7869 / NCTC 12157 / CDC 1468-78)</name>
    <dbReference type="NCBI Taxonomy" id="910964"/>
    <lineage>
        <taxon>Bacteria</taxon>
        <taxon>Pseudomonadati</taxon>
        <taxon>Pseudomonadota</taxon>
        <taxon>Gammaproteobacteria</taxon>
        <taxon>Enterobacterales</taxon>
        <taxon>Yersiniaceae</taxon>
        <taxon>Ewingella</taxon>
    </lineage>
</organism>
<dbReference type="RefSeq" id="WP_034792733.1">
    <property type="nucleotide sequence ID" value="NZ_JMPJ01000064.1"/>
</dbReference>
<sequence length="77" mass="8167">MDTALLSSLDSDDKAKFESAVNALQGDVSAAATTLSVDPPLRLEYSQRIKEIASDLSGKANIGIISWEKAALEAQET</sequence>
<keyword evidence="2" id="KW-1185">Reference proteome</keyword>
<evidence type="ECO:0000313" key="1">
    <source>
        <dbReference type="EMBL" id="KFC79694.1"/>
    </source>
</evidence>
<name>A0A085G7J9_EWIA3</name>
<dbReference type="AlphaFoldDB" id="A0A085G7J9"/>
<gene>
    <name evidence="1" type="ORF">GEAM_2846</name>
</gene>
<reference evidence="1 2" key="1">
    <citation type="submission" date="2014-05" db="EMBL/GenBank/DDBJ databases">
        <title>ATOL: Assembling a taxonomically balanced genome-scale reconstruction of the evolutionary history of the Enterobacteriaceae.</title>
        <authorList>
            <person name="Plunkett G.III."/>
            <person name="Neeno-Eckwall E.C."/>
            <person name="Glasner J.D."/>
            <person name="Perna N.T."/>
        </authorList>
    </citation>
    <scope>NUCLEOTIDE SEQUENCE [LARGE SCALE GENOMIC DNA]</scope>
    <source>
        <strain evidence="1 2">ATCC 33852</strain>
    </source>
</reference>
<accession>A0A085G7J9</accession>
<dbReference type="STRING" id="910964.GEAM_2846"/>
<dbReference type="EMBL" id="JMPJ01000064">
    <property type="protein sequence ID" value="KFC79694.1"/>
    <property type="molecule type" value="Genomic_DNA"/>
</dbReference>
<proteinExistence type="predicted"/>
<dbReference type="eggNOG" id="ENOG502Z82Y">
    <property type="taxonomic scope" value="Bacteria"/>
</dbReference>